<comment type="caution">
    <text evidence="2">The sequence shown here is derived from an EMBL/GenBank/DDBJ whole genome shotgun (WGS) entry which is preliminary data.</text>
</comment>
<dbReference type="InterPro" id="IPR025272">
    <property type="entry name" value="SocA_Panacea"/>
</dbReference>
<accession>A0A5J4QIR9</accession>
<reference evidence="2" key="1">
    <citation type="submission" date="2019-03" db="EMBL/GenBank/DDBJ databases">
        <title>Single cell metagenomics reveals metabolic interactions within the superorganism composed of flagellate Streblomastix strix and complex community of Bacteroidetes bacteria on its surface.</title>
        <authorList>
            <person name="Treitli S.C."/>
            <person name="Kolisko M."/>
            <person name="Husnik F."/>
            <person name="Keeling P."/>
            <person name="Hampl V."/>
        </authorList>
    </citation>
    <scope>NUCLEOTIDE SEQUENCE</scope>
    <source>
        <strain evidence="2">STM</strain>
    </source>
</reference>
<protein>
    <recommendedName>
        <fullName evidence="1">Antitoxin SocA-like Panacea domain-containing protein</fullName>
    </recommendedName>
</protein>
<organism evidence="2">
    <name type="scientific">termite gut metagenome</name>
    <dbReference type="NCBI Taxonomy" id="433724"/>
    <lineage>
        <taxon>unclassified sequences</taxon>
        <taxon>metagenomes</taxon>
        <taxon>organismal metagenomes</taxon>
    </lineage>
</organism>
<gene>
    <name evidence="2" type="ORF">EZS27_029497</name>
</gene>
<evidence type="ECO:0000259" key="1">
    <source>
        <dbReference type="Pfam" id="PF13274"/>
    </source>
</evidence>
<proteinExistence type="predicted"/>
<sequence length="164" mass="19169">MEIINILYKINSIILSNYILKNYGSMSHLKLQKLLFYCDAYHLAYFDEELIEDRFEAWVHGPVSRIVYGELKDKSILYSDLSYIDNGIDPCEEFSKLASTQKELLIDVLNELSAWTGLELETVVHKEYPWIEARRGYALGDKCSVNISKEITKLFYKKELNVRN</sequence>
<dbReference type="AlphaFoldDB" id="A0A5J4QIR9"/>
<dbReference type="Pfam" id="PF13274">
    <property type="entry name" value="SocA_Panacea"/>
    <property type="match status" value="1"/>
</dbReference>
<evidence type="ECO:0000313" key="2">
    <source>
        <dbReference type="EMBL" id="KAA6320774.1"/>
    </source>
</evidence>
<feature type="domain" description="Antitoxin SocA-like Panacea" evidence="1">
    <location>
        <begin position="31"/>
        <end position="130"/>
    </location>
</feature>
<dbReference type="EMBL" id="SNRY01003491">
    <property type="protein sequence ID" value="KAA6320774.1"/>
    <property type="molecule type" value="Genomic_DNA"/>
</dbReference>
<name>A0A5J4QIR9_9ZZZZ</name>